<accession>A0A0H2VJG7</accession>
<sequence length="139" mass="16261">MVNMIPNPNAPDEYKYETDYRKIPRKYLNPKIPQGRGKIKWQAFATLPQQFEILEQIIKDQNKIEKPLLTHDSLDNLDQIFQIKIQNDELCTISYWEDGNISKYTGKILKKDEISNTFSFSDTNNNIYNLNNANVCSIT</sequence>
<proteinExistence type="predicted"/>
<dbReference type="EMBL" id="AE015929">
    <property type="protein sequence ID" value="AAO05208.1"/>
    <property type="molecule type" value="Genomic_DNA"/>
</dbReference>
<evidence type="ECO:0000313" key="1">
    <source>
        <dbReference type="EMBL" id="AAO05208.1"/>
    </source>
</evidence>
<evidence type="ECO:0000313" key="2">
    <source>
        <dbReference type="Proteomes" id="UP000001411"/>
    </source>
</evidence>
<gene>
    <name evidence="1" type="ordered locus">SE_1609</name>
</gene>
<dbReference type="Pfam" id="PF08863">
    <property type="entry name" value="YolD"/>
    <property type="match status" value="1"/>
</dbReference>
<organism evidence="1 2">
    <name type="scientific">Staphylococcus epidermidis (strain ATCC 12228 / FDA PCI 1200)</name>
    <dbReference type="NCBI Taxonomy" id="176280"/>
    <lineage>
        <taxon>Bacteria</taxon>
        <taxon>Bacillati</taxon>
        <taxon>Bacillota</taxon>
        <taxon>Bacilli</taxon>
        <taxon>Bacillales</taxon>
        <taxon>Staphylococcaceae</taxon>
        <taxon>Staphylococcus</taxon>
    </lineage>
</organism>
<dbReference type="PANTHER" id="PTHR40051">
    <property type="entry name" value="IG HYPOTHETICAL 15966"/>
    <property type="match status" value="1"/>
</dbReference>
<dbReference type="PANTHER" id="PTHR40051:SF1">
    <property type="entry name" value="YOLD-LIKE FAMILY PROTEIN"/>
    <property type="match status" value="1"/>
</dbReference>
<dbReference type="eggNOG" id="ENOG50340BM">
    <property type="taxonomic scope" value="Bacteria"/>
</dbReference>
<dbReference type="KEGG" id="sep:SE_1609"/>
<name>A0A0H2VJG7_STAES</name>
<dbReference type="PATRIC" id="fig|176280.10.peg.1574"/>
<dbReference type="OrthoDB" id="2390144at2"/>
<dbReference type="InterPro" id="IPR014962">
    <property type="entry name" value="YolD"/>
</dbReference>
<dbReference type="AlphaFoldDB" id="A0A0H2VJG7"/>
<dbReference type="Proteomes" id="UP000001411">
    <property type="component" value="Chromosome"/>
</dbReference>
<evidence type="ECO:0008006" key="3">
    <source>
        <dbReference type="Google" id="ProtNLM"/>
    </source>
</evidence>
<reference evidence="1 2" key="1">
    <citation type="journal article" date="2003" name="Mol. Microbiol.">
        <title>Genome-based analysis of virulence genes in a non-biofilm-forming Staphylococcus epidermidis strain (ATCC 12228).</title>
        <authorList>
            <person name="Zhang Y.Q."/>
            <person name="Ren S.X."/>
            <person name="Li H.L."/>
            <person name="Wang Y.X."/>
            <person name="Fu G."/>
            <person name="Yang J."/>
            <person name="Qin Z.Q."/>
            <person name="Miao Y.G."/>
            <person name="Wang W.Y."/>
            <person name="Chen R.S."/>
            <person name="Shen Y."/>
            <person name="Chen Z."/>
            <person name="Yuan Z.H."/>
            <person name="Zhao G.P."/>
            <person name="Qu D."/>
            <person name="Danchin A."/>
            <person name="Wen Y.M."/>
        </authorList>
    </citation>
    <scope>NUCLEOTIDE SEQUENCE [LARGE SCALE GENOMIC DNA]</scope>
    <source>
        <strain evidence="2">ATCC 12228 / FDA PCI 1200</strain>
    </source>
</reference>
<dbReference type="HOGENOM" id="CLU_131538_0_0_9"/>
<protein>
    <recommendedName>
        <fullName evidence="3">YolD-like family protein</fullName>
    </recommendedName>
</protein>